<reference evidence="2 3" key="1">
    <citation type="submission" date="2018-10" db="EMBL/GenBank/DDBJ databases">
        <title>Notoacmeibacter sp. M2BS9Y-3-1, whole genome shotgun sequence.</title>
        <authorList>
            <person name="Tuo L."/>
        </authorList>
    </citation>
    <scope>NUCLEOTIDE SEQUENCE [LARGE SCALE GENOMIC DNA]</scope>
    <source>
        <strain evidence="2 3">M2BS9Y-3-1</strain>
    </source>
</reference>
<protein>
    <recommendedName>
        <fullName evidence="1">Aminoglycoside phosphotransferase domain-containing protein</fullName>
    </recommendedName>
</protein>
<sequence length="261" mass="30527">MRLRWKKIRRFWRRQHTYFLTDRYFYKLLIGPSARRKRNAELSAQSQIPRRWPWLDASIVIHEAVLNLPWLIVLRAPLVNGRGPTEQEAMGLAETFLRSDRSSYETLTWEDALPPSFLFIIWPMLPQNVRFWITETLGSMYLPATGCHGDFATGNLIVLGDGTIAVIDWEMYREQGSFVEDICRFLATSVRTTTRPGDIEDLFRTGVFQRVTDRLQLTELQMVALYIVSQASCELGWRPPRRIAKSLVRRVEIAERMCKEM</sequence>
<gene>
    <name evidence="2" type="ORF">D8780_05790</name>
</gene>
<dbReference type="SUPFAM" id="SSF56112">
    <property type="entry name" value="Protein kinase-like (PK-like)"/>
    <property type="match status" value="1"/>
</dbReference>
<dbReference type="EMBL" id="RCWN01000001">
    <property type="protein sequence ID" value="RLQ87788.1"/>
    <property type="molecule type" value="Genomic_DNA"/>
</dbReference>
<dbReference type="Proteomes" id="UP000281094">
    <property type="component" value="Unassembled WGS sequence"/>
</dbReference>
<dbReference type="InterPro" id="IPR011009">
    <property type="entry name" value="Kinase-like_dom_sf"/>
</dbReference>
<dbReference type="AlphaFoldDB" id="A0A3L7JAL6"/>
<accession>A0A3L7JAL6</accession>
<evidence type="ECO:0000313" key="3">
    <source>
        <dbReference type="Proteomes" id="UP000281094"/>
    </source>
</evidence>
<evidence type="ECO:0000259" key="1">
    <source>
        <dbReference type="Pfam" id="PF01636"/>
    </source>
</evidence>
<proteinExistence type="predicted"/>
<keyword evidence="3" id="KW-1185">Reference proteome</keyword>
<organism evidence="2 3">
    <name type="scientific">Notoacmeibacter ruber</name>
    <dbReference type="NCBI Taxonomy" id="2670375"/>
    <lineage>
        <taxon>Bacteria</taxon>
        <taxon>Pseudomonadati</taxon>
        <taxon>Pseudomonadota</taxon>
        <taxon>Alphaproteobacteria</taxon>
        <taxon>Hyphomicrobiales</taxon>
        <taxon>Notoacmeibacteraceae</taxon>
        <taxon>Notoacmeibacter</taxon>
    </lineage>
</organism>
<comment type="caution">
    <text evidence="2">The sequence shown here is derived from an EMBL/GenBank/DDBJ whole genome shotgun (WGS) entry which is preliminary data.</text>
</comment>
<evidence type="ECO:0000313" key="2">
    <source>
        <dbReference type="EMBL" id="RLQ87788.1"/>
    </source>
</evidence>
<name>A0A3L7JAL6_9HYPH</name>
<dbReference type="InterPro" id="IPR002575">
    <property type="entry name" value="Aminoglycoside_PTrfase"/>
</dbReference>
<dbReference type="RefSeq" id="WP_121644752.1">
    <property type="nucleotide sequence ID" value="NZ_RCWN01000001.1"/>
</dbReference>
<feature type="domain" description="Aminoglycoside phosphotransferase" evidence="1">
    <location>
        <begin position="131"/>
        <end position="204"/>
    </location>
</feature>
<dbReference type="Pfam" id="PF01636">
    <property type="entry name" value="APH"/>
    <property type="match status" value="1"/>
</dbReference>
<dbReference type="Gene3D" id="3.90.1200.10">
    <property type="match status" value="1"/>
</dbReference>